<organism evidence="1">
    <name type="scientific">Lygus hesperus</name>
    <name type="common">Western plant bug</name>
    <dbReference type="NCBI Taxonomy" id="30085"/>
    <lineage>
        <taxon>Eukaryota</taxon>
        <taxon>Metazoa</taxon>
        <taxon>Ecdysozoa</taxon>
        <taxon>Arthropoda</taxon>
        <taxon>Hexapoda</taxon>
        <taxon>Insecta</taxon>
        <taxon>Pterygota</taxon>
        <taxon>Neoptera</taxon>
        <taxon>Paraneoptera</taxon>
        <taxon>Hemiptera</taxon>
        <taxon>Heteroptera</taxon>
        <taxon>Panheteroptera</taxon>
        <taxon>Cimicomorpha</taxon>
        <taxon>Miridae</taxon>
        <taxon>Mirini</taxon>
        <taxon>Lygus</taxon>
    </lineage>
</organism>
<dbReference type="PANTHER" id="PTHR19446">
    <property type="entry name" value="REVERSE TRANSCRIPTASES"/>
    <property type="match status" value="1"/>
</dbReference>
<evidence type="ECO:0000313" key="1">
    <source>
        <dbReference type="EMBL" id="JAG39912.1"/>
    </source>
</evidence>
<dbReference type="GO" id="GO:0071897">
    <property type="term" value="P:DNA biosynthetic process"/>
    <property type="evidence" value="ECO:0007669"/>
    <property type="project" value="UniProtKB-ARBA"/>
</dbReference>
<reference evidence="1" key="2">
    <citation type="submission" date="2014-07" db="EMBL/GenBank/DDBJ databases">
        <authorList>
            <person name="Hull J."/>
        </authorList>
    </citation>
    <scope>NUCLEOTIDE SEQUENCE</scope>
</reference>
<sequence>FKFGSISVDDVRLGIRSLRGGSGPGFDNLTVEMIKSVEDEIMPALYHIISESLRQGVFPDDLKLSIIKPIFKSGDRSLPQNYRPISLLSVISKLIEKIVKNRLVNWMVANKLISKNQFGFQIGLSTQDA</sequence>
<feature type="non-terminal residue" evidence="1">
    <location>
        <position position="129"/>
    </location>
</feature>
<name>A0A0A9Z3R5_LYGHE</name>
<dbReference type="AlphaFoldDB" id="A0A0A9Z3R5"/>
<accession>A0A0A9Z3R5</accession>
<proteinExistence type="predicted"/>
<dbReference type="InterPro" id="IPR043502">
    <property type="entry name" value="DNA/RNA_pol_sf"/>
</dbReference>
<reference evidence="1" key="1">
    <citation type="journal article" date="2014" name="PLoS ONE">
        <title>Transcriptome-Based Identification of ABC Transporters in the Western Tarnished Plant Bug Lygus hesperus.</title>
        <authorList>
            <person name="Hull J.J."/>
            <person name="Chaney K."/>
            <person name="Geib S.M."/>
            <person name="Fabrick J.A."/>
            <person name="Brent C.S."/>
            <person name="Walsh D."/>
            <person name="Lavine L.C."/>
        </authorList>
    </citation>
    <scope>NUCLEOTIDE SEQUENCE</scope>
</reference>
<dbReference type="SUPFAM" id="SSF56672">
    <property type="entry name" value="DNA/RNA polymerases"/>
    <property type="match status" value="1"/>
</dbReference>
<dbReference type="EMBL" id="GBHO01003692">
    <property type="protein sequence ID" value="JAG39912.1"/>
    <property type="molecule type" value="Transcribed_RNA"/>
</dbReference>
<feature type="non-terminal residue" evidence="1">
    <location>
        <position position="1"/>
    </location>
</feature>
<protein>
    <submittedName>
        <fullName evidence="1">Uncharacterized protein</fullName>
    </submittedName>
</protein>
<gene>
    <name evidence="1" type="ORF">CM83_104253</name>
</gene>